<evidence type="ECO:0000313" key="3">
    <source>
        <dbReference type="EMBL" id="KST65655.1"/>
    </source>
</evidence>
<dbReference type="Pfam" id="PF14280">
    <property type="entry name" value="DUF4365"/>
    <property type="match status" value="1"/>
</dbReference>
<accession>A0A0V7ZLC6</accession>
<protein>
    <recommendedName>
        <fullName evidence="1">DUF4365 domain-containing protein</fullName>
    </recommendedName>
</protein>
<dbReference type="InterPro" id="IPR025375">
    <property type="entry name" value="DUF4365"/>
</dbReference>
<dbReference type="Proteomes" id="UP000053372">
    <property type="component" value="Unassembled WGS sequence"/>
</dbReference>
<organism evidence="2 4">
    <name type="scientific">Mastigocoleus testarum BC008</name>
    <dbReference type="NCBI Taxonomy" id="371196"/>
    <lineage>
        <taxon>Bacteria</taxon>
        <taxon>Bacillati</taxon>
        <taxon>Cyanobacteriota</taxon>
        <taxon>Cyanophyceae</taxon>
        <taxon>Nostocales</taxon>
        <taxon>Hapalosiphonaceae</taxon>
        <taxon>Mastigocoleus</taxon>
    </lineage>
</organism>
<dbReference type="RefSeq" id="WP_027843428.1">
    <property type="nucleotide sequence ID" value="NZ_LMTZ01000106.1"/>
</dbReference>
<evidence type="ECO:0000313" key="2">
    <source>
        <dbReference type="EMBL" id="KST65291.1"/>
    </source>
</evidence>
<dbReference type="OrthoDB" id="484152at2"/>
<dbReference type="EMBL" id="LMTZ01000106">
    <property type="protein sequence ID" value="KST65655.1"/>
    <property type="molecule type" value="Genomic_DNA"/>
</dbReference>
<dbReference type="AlphaFoldDB" id="A0A0V7ZLC6"/>
<evidence type="ECO:0000313" key="4">
    <source>
        <dbReference type="Proteomes" id="UP000053372"/>
    </source>
</evidence>
<proteinExistence type="predicted"/>
<keyword evidence="4" id="KW-1185">Reference proteome</keyword>
<gene>
    <name evidence="2" type="ORF">BC008_21060</name>
    <name evidence="3" type="ORF">BC008_22025</name>
</gene>
<comment type="caution">
    <text evidence="2">The sequence shown here is derived from an EMBL/GenBank/DDBJ whole genome shotgun (WGS) entry which is preliminary data.</text>
</comment>
<dbReference type="EMBL" id="LMTZ01000109">
    <property type="protein sequence ID" value="KST65291.1"/>
    <property type="molecule type" value="Genomic_DNA"/>
</dbReference>
<feature type="domain" description="DUF4365" evidence="1">
    <location>
        <begin position="27"/>
        <end position="144"/>
    </location>
</feature>
<evidence type="ECO:0000259" key="1">
    <source>
        <dbReference type="Pfam" id="PF14280"/>
    </source>
</evidence>
<reference evidence="2 4" key="1">
    <citation type="journal article" date="2015" name="Genome Announc.">
        <title>Draft Genome of the Euendolithic (true boring) Cyanobacterium Mastigocoleus testarum strain BC008.</title>
        <authorList>
            <person name="Guida B.S."/>
            <person name="Garcia-Pichel F."/>
        </authorList>
    </citation>
    <scope>NUCLEOTIDE SEQUENCE [LARGE SCALE GENOMIC DNA]</scope>
    <source>
        <strain evidence="2 4">BC008</strain>
    </source>
</reference>
<name>A0A0V7ZLC6_9CYAN</name>
<sequence length="161" mass="18407">MKDRLGEKGEEIFVALMTESHSDKGAIFKPRYLDDKLPYVDYIVELVGAGQSAPYFFVQVKSTTQGCTKKQNRLKVKFSQESMRGIASYPAPTYIIGIDEKEKTGYLISANGEELGSMSSLPTIFPIDMQNRGVLWNEVNDFWFKCSRNKIKWKFVEPEDE</sequence>